<reference evidence="3" key="1">
    <citation type="submission" date="2022-11" db="UniProtKB">
        <authorList>
            <consortium name="WormBaseParasite"/>
        </authorList>
    </citation>
    <scope>IDENTIFICATION</scope>
</reference>
<accession>A0A914E0T1</accession>
<dbReference type="WBParaSite" id="ACRNAN_scaffold4852.g20549.t1">
    <property type="protein sequence ID" value="ACRNAN_scaffold4852.g20549.t1"/>
    <property type="gene ID" value="ACRNAN_scaffold4852.g20549"/>
</dbReference>
<evidence type="ECO:0000313" key="2">
    <source>
        <dbReference type="Proteomes" id="UP000887540"/>
    </source>
</evidence>
<organism evidence="2 3">
    <name type="scientific">Acrobeloides nanus</name>
    <dbReference type="NCBI Taxonomy" id="290746"/>
    <lineage>
        <taxon>Eukaryota</taxon>
        <taxon>Metazoa</taxon>
        <taxon>Ecdysozoa</taxon>
        <taxon>Nematoda</taxon>
        <taxon>Chromadorea</taxon>
        <taxon>Rhabditida</taxon>
        <taxon>Tylenchina</taxon>
        <taxon>Cephalobomorpha</taxon>
        <taxon>Cephaloboidea</taxon>
        <taxon>Cephalobidae</taxon>
        <taxon>Acrobeloides</taxon>
    </lineage>
</organism>
<protein>
    <submittedName>
        <fullName evidence="3">Uncharacterized protein</fullName>
    </submittedName>
</protein>
<evidence type="ECO:0000256" key="1">
    <source>
        <dbReference type="SAM" id="MobiDB-lite"/>
    </source>
</evidence>
<proteinExistence type="predicted"/>
<evidence type="ECO:0000313" key="3">
    <source>
        <dbReference type="WBParaSite" id="ACRNAN_scaffold4852.g20549.t1"/>
    </source>
</evidence>
<dbReference type="Proteomes" id="UP000887540">
    <property type="component" value="Unplaced"/>
</dbReference>
<dbReference type="AlphaFoldDB" id="A0A914E0T1"/>
<name>A0A914E0T1_9BILA</name>
<sequence>MRPKKSTTVLRCDVQNHATTQPHHARPMSSETKSNFCSKPDGPVPTGQDLLEQARADKKIIELIEEIDLSEDENNNVYDSEASVDG</sequence>
<keyword evidence="2" id="KW-1185">Reference proteome</keyword>
<feature type="region of interest" description="Disordered" evidence="1">
    <location>
        <begin position="16"/>
        <end position="48"/>
    </location>
</feature>